<evidence type="ECO:0000256" key="1">
    <source>
        <dbReference type="SAM" id="Phobius"/>
    </source>
</evidence>
<gene>
    <name evidence="3" type="ORF">CR513_16455</name>
</gene>
<feature type="domain" description="Reverse transcriptase" evidence="2">
    <location>
        <begin position="1"/>
        <end position="112"/>
    </location>
</feature>
<dbReference type="OrthoDB" id="1932527at2759"/>
<keyword evidence="1" id="KW-1133">Transmembrane helix</keyword>
<keyword evidence="1" id="KW-0812">Transmembrane</keyword>
<organism evidence="3 4">
    <name type="scientific">Mucuna pruriens</name>
    <name type="common">Velvet bean</name>
    <name type="synonym">Dolichos pruriens</name>
    <dbReference type="NCBI Taxonomy" id="157652"/>
    <lineage>
        <taxon>Eukaryota</taxon>
        <taxon>Viridiplantae</taxon>
        <taxon>Streptophyta</taxon>
        <taxon>Embryophyta</taxon>
        <taxon>Tracheophyta</taxon>
        <taxon>Spermatophyta</taxon>
        <taxon>Magnoliopsida</taxon>
        <taxon>eudicotyledons</taxon>
        <taxon>Gunneridae</taxon>
        <taxon>Pentapetalae</taxon>
        <taxon>rosids</taxon>
        <taxon>fabids</taxon>
        <taxon>Fabales</taxon>
        <taxon>Fabaceae</taxon>
        <taxon>Papilionoideae</taxon>
        <taxon>50 kb inversion clade</taxon>
        <taxon>NPAAA clade</taxon>
        <taxon>indigoferoid/millettioid clade</taxon>
        <taxon>Phaseoleae</taxon>
        <taxon>Mucuna</taxon>
    </lineage>
</organism>
<keyword evidence="4" id="KW-1185">Reference proteome</keyword>
<protein>
    <recommendedName>
        <fullName evidence="2">Reverse transcriptase domain-containing protein</fullName>
    </recommendedName>
</protein>
<evidence type="ECO:0000259" key="2">
    <source>
        <dbReference type="PROSITE" id="PS50878"/>
    </source>
</evidence>
<dbReference type="Proteomes" id="UP000257109">
    <property type="component" value="Unassembled WGS sequence"/>
</dbReference>
<dbReference type="EMBL" id="QJKJ01003013">
    <property type="protein sequence ID" value="RDY00366.1"/>
    <property type="molecule type" value="Genomic_DNA"/>
</dbReference>
<proteinExistence type="predicted"/>
<dbReference type="STRING" id="157652.A0A371HC49"/>
<evidence type="ECO:0000313" key="4">
    <source>
        <dbReference type="Proteomes" id="UP000257109"/>
    </source>
</evidence>
<dbReference type="InterPro" id="IPR000477">
    <property type="entry name" value="RT_dom"/>
</dbReference>
<dbReference type="PROSITE" id="PS50878">
    <property type="entry name" value="RT_POL"/>
    <property type="match status" value="1"/>
</dbReference>
<keyword evidence="1" id="KW-0472">Membrane</keyword>
<reference evidence="3" key="1">
    <citation type="submission" date="2018-05" db="EMBL/GenBank/DDBJ databases">
        <title>Draft genome of Mucuna pruriens seed.</title>
        <authorList>
            <person name="Nnadi N.E."/>
            <person name="Vos R."/>
            <person name="Hasami M.H."/>
            <person name="Devisetty U.K."/>
            <person name="Aguiy J.C."/>
        </authorList>
    </citation>
    <scope>NUCLEOTIDE SEQUENCE [LARGE SCALE GENOMIC DNA]</scope>
    <source>
        <strain evidence="3">JCA_2017</strain>
    </source>
</reference>
<comment type="caution">
    <text evidence="3">The sequence shown here is derived from an EMBL/GenBank/DDBJ whole genome shotgun (WGS) entry which is preliminary data.</text>
</comment>
<name>A0A371HC49_MUCPR</name>
<feature type="transmembrane region" description="Helical" evidence="1">
    <location>
        <begin position="69"/>
        <end position="88"/>
    </location>
</feature>
<evidence type="ECO:0000313" key="3">
    <source>
        <dbReference type="EMBL" id="RDY00366.1"/>
    </source>
</evidence>
<accession>A0A371HC49</accession>
<sequence>SLKGLRHGDPLAPTLFIIVAEGVMGLMRQVVKDNSFTRCRVKKENVDISLLQFVDDTLFFTKDSMQNVIVIKSILSFIIFVFIFFSFFKIPKCVNKKIKNIMRNFLWGGEGRKILAWVQWDKADFRKNERLRNRSYGKI</sequence>
<feature type="non-terminal residue" evidence="3">
    <location>
        <position position="1"/>
    </location>
</feature>
<dbReference type="AlphaFoldDB" id="A0A371HC49"/>